<sequence>MAVTIKDVAKKANVSIATVSYSINGSPRISDATREHVLKVASELNYVANNNAKQLKQKKSNAIGLFFNSWFGPIYSELVKGIEQVCHQNGYDLVACSVYGNEGSTAHKYIRDRMVDGAIILTNSFDDEFLKSVAKKDFPVVVLDREVSGPNIYNILIDNFGGAFSATKALINSGCKEIYYFGGPEDSYDAQKRLDGYISALGYYKINVDQSLLIEGDFTERTAYKKMQELIEQGKQPKAVFASNDEMAIGIIRAAKEKGIAIPEDMKLVGFDDIQMAELMIPRLSTISHQKMGMGEIAAKTLLDAMNSKDEMEDLRILPTKLILRETL</sequence>
<dbReference type="PANTHER" id="PTHR30146:SF109">
    <property type="entry name" value="HTH-TYPE TRANSCRIPTIONAL REGULATOR GALS"/>
    <property type="match status" value="1"/>
</dbReference>
<evidence type="ECO:0000256" key="1">
    <source>
        <dbReference type="ARBA" id="ARBA00023015"/>
    </source>
</evidence>
<reference evidence="5 6" key="1">
    <citation type="submission" date="2016-06" db="EMBL/GenBank/DDBJ databases">
        <title>Adaptive Radiation by Waves of Gene Transfer Leads to Fine-Scale Resource Partitioning in Marine Microbes.</title>
        <authorList>
            <person name="Hehemann J.-H."/>
            <person name="Arevalo P."/>
            <person name="Datta M.S."/>
            <person name="Yu X."/>
            <person name="Corzett C."/>
            <person name="Henschel A."/>
            <person name="Preheim S.P."/>
            <person name="Timberlake S."/>
            <person name="Alm E.J."/>
            <person name="Polz M.F."/>
        </authorList>
    </citation>
    <scope>NUCLEOTIDE SEQUENCE [LARGE SCALE GENOMIC DNA]</scope>
    <source>
        <strain evidence="5 6">FF50</strain>
    </source>
</reference>
<dbReference type="PROSITE" id="PS50932">
    <property type="entry name" value="HTH_LACI_2"/>
    <property type="match status" value="1"/>
</dbReference>
<proteinExistence type="predicted"/>
<organism evidence="5 6">
    <name type="scientific">Vibrio breoganii</name>
    <dbReference type="NCBI Taxonomy" id="553239"/>
    <lineage>
        <taxon>Bacteria</taxon>
        <taxon>Pseudomonadati</taxon>
        <taxon>Pseudomonadota</taxon>
        <taxon>Gammaproteobacteria</taxon>
        <taxon>Vibrionales</taxon>
        <taxon>Vibrionaceae</taxon>
        <taxon>Vibrio</taxon>
    </lineage>
</organism>
<evidence type="ECO:0000259" key="4">
    <source>
        <dbReference type="PROSITE" id="PS50932"/>
    </source>
</evidence>
<dbReference type="SUPFAM" id="SSF53822">
    <property type="entry name" value="Periplasmic binding protein-like I"/>
    <property type="match status" value="1"/>
</dbReference>
<dbReference type="Pfam" id="PF00356">
    <property type="entry name" value="LacI"/>
    <property type="match status" value="1"/>
</dbReference>
<keyword evidence="2" id="KW-0238">DNA-binding</keyword>
<dbReference type="InterPro" id="IPR046335">
    <property type="entry name" value="LacI/GalR-like_sensor"/>
</dbReference>
<feature type="domain" description="HTH lacI-type" evidence="4">
    <location>
        <begin position="3"/>
        <end position="57"/>
    </location>
</feature>
<dbReference type="CDD" id="cd01392">
    <property type="entry name" value="HTH_LacI"/>
    <property type="match status" value="1"/>
</dbReference>
<name>A0AAN0XTN0_9VIBR</name>
<accession>A0AAN0XTN0</accession>
<dbReference type="PANTHER" id="PTHR30146">
    <property type="entry name" value="LACI-RELATED TRANSCRIPTIONAL REPRESSOR"/>
    <property type="match status" value="1"/>
</dbReference>
<dbReference type="GO" id="GO:0003700">
    <property type="term" value="F:DNA-binding transcription factor activity"/>
    <property type="evidence" value="ECO:0007669"/>
    <property type="project" value="TreeGrafter"/>
</dbReference>
<gene>
    <name evidence="5" type="ORF">A6E01_04365</name>
</gene>
<protein>
    <submittedName>
        <fullName evidence="5">LacI family transcriptional regulator</fullName>
    </submittedName>
</protein>
<dbReference type="Pfam" id="PF13377">
    <property type="entry name" value="Peripla_BP_3"/>
    <property type="match status" value="1"/>
</dbReference>
<dbReference type="RefSeq" id="WP_065209645.1">
    <property type="nucleotide sequence ID" value="NZ_AP024864.1"/>
</dbReference>
<evidence type="ECO:0000256" key="2">
    <source>
        <dbReference type="ARBA" id="ARBA00023125"/>
    </source>
</evidence>
<dbReference type="KEGG" id="vbr:A6E01_04365"/>
<dbReference type="InterPro" id="IPR010982">
    <property type="entry name" value="Lambda_DNA-bd_dom_sf"/>
</dbReference>
<dbReference type="SMART" id="SM00354">
    <property type="entry name" value="HTH_LACI"/>
    <property type="match status" value="1"/>
</dbReference>
<dbReference type="GO" id="GO:0000976">
    <property type="term" value="F:transcription cis-regulatory region binding"/>
    <property type="evidence" value="ECO:0007669"/>
    <property type="project" value="TreeGrafter"/>
</dbReference>
<dbReference type="AlphaFoldDB" id="A0AAN0XTN0"/>
<keyword evidence="3" id="KW-0804">Transcription</keyword>
<keyword evidence="1" id="KW-0805">Transcription regulation</keyword>
<dbReference type="Gene3D" id="1.10.260.40">
    <property type="entry name" value="lambda repressor-like DNA-binding domains"/>
    <property type="match status" value="1"/>
</dbReference>
<dbReference type="Proteomes" id="UP000092018">
    <property type="component" value="Chromosome 1"/>
</dbReference>
<dbReference type="Gene3D" id="3.40.50.2300">
    <property type="match status" value="2"/>
</dbReference>
<evidence type="ECO:0000313" key="6">
    <source>
        <dbReference type="Proteomes" id="UP000092018"/>
    </source>
</evidence>
<dbReference type="InterPro" id="IPR028082">
    <property type="entry name" value="Peripla_BP_I"/>
</dbReference>
<dbReference type="SUPFAM" id="SSF47413">
    <property type="entry name" value="lambda repressor-like DNA-binding domains"/>
    <property type="match status" value="1"/>
</dbReference>
<dbReference type="GeneID" id="77306141"/>
<dbReference type="InterPro" id="IPR000843">
    <property type="entry name" value="HTH_LacI"/>
</dbReference>
<evidence type="ECO:0000256" key="3">
    <source>
        <dbReference type="ARBA" id="ARBA00023163"/>
    </source>
</evidence>
<dbReference type="EMBL" id="CP016177">
    <property type="protein sequence ID" value="ANO32468.1"/>
    <property type="molecule type" value="Genomic_DNA"/>
</dbReference>
<dbReference type="CDD" id="cd06267">
    <property type="entry name" value="PBP1_LacI_sugar_binding-like"/>
    <property type="match status" value="1"/>
</dbReference>
<evidence type="ECO:0000313" key="5">
    <source>
        <dbReference type="EMBL" id="ANO32468.1"/>
    </source>
</evidence>